<feature type="region of interest" description="Disordered" evidence="3">
    <location>
        <begin position="353"/>
        <end position="387"/>
    </location>
</feature>
<dbReference type="InterPro" id="IPR046347">
    <property type="entry name" value="bZIP_sf"/>
</dbReference>
<evidence type="ECO:0000313" key="5">
    <source>
        <dbReference type="EMBL" id="CCG84879.1"/>
    </source>
</evidence>
<accession>R4XGT2</accession>
<feature type="region of interest" description="Disordered" evidence="3">
    <location>
        <begin position="193"/>
        <end position="217"/>
    </location>
</feature>
<gene>
    <name evidence="5" type="ORF">TAPDE_005428</name>
</gene>
<comment type="caution">
    <text evidence="5">The sequence shown here is derived from an EMBL/GenBank/DDBJ whole genome shotgun (WGS) entry which is preliminary data.</text>
</comment>
<evidence type="ECO:0000313" key="6">
    <source>
        <dbReference type="Proteomes" id="UP000013776"/>
    </source>
</evidence>
<dbReference type="GO" id="GO:0090575">
    <property type="term" value="C:RNA polymerase II transcription regulator complex"/>
    <property type="evidence" value="ECO:0007669"/>
    <property type="project" value="TreeGrafter"/>
</dbReference>
<dbReference type="VEuPathDB" id="FungiDB:TAPDE_005428"/>
<dbReference type="GO" id="GO:0000976">
    <property type="term" value="F:transcription cis-regulatory region binding"/>
    <property type="evidence" value="ECO:0007669"/>
    <property type="project" value="InterPro"/>
</dbReference>
<feature type="compositionally biased region" description="Polar residues" evidence="3">
    <location>
        <begin position="200"/>
        <end position="217"/>
    </location>
</feature>
<dbReference type="STRING" id="1097556.R4XGT2"/>
<comment type="subcellular location">
    <subcellularLocation>
        <location evidence="1">Nucleus</location>
    </subcellularLocation>
</comment>
<evidence type="ECO:0000256" key="3">
    <source>
        <dbReference type="SAM" id="MobiDB-lite"/>
    </source>
</evidence>
<feature type="domain" description="BZIP" evidence="4">
    <location>
        <begin position="49"/>
        <end position="64"/>
    </location>
</feature>
<dbReference type="InterPro" id="IPR050936">
    <property type="entry name" value="AP-1-like"/>
</dbReference>
<dbReference type="PANTHER" id="PTHR40621:SF7">
    <property type="entry name" value="BZIP DOMAIN-CONTAINING PROTEIN"/>
    <property type="match status" value="1"/>
</dbReference>
<dbReference type="eggNOG" id="ENOG502QUE5">
    <property type="taxonomic scope" value="Eukaryota"/>
</dbReference>
<reference evidence="5 6" key="1">
    <citation type="journal article" date="2013" name="MBio">
        <title>Genome sequencing of the plant pathogen Taphrina deformans, the causal agent of peach leaf curl.</title>
        <authorList>
            <person name="Cisse O.H."/>
            <person name="Almeida J.M.G.C.F."/>
            <person name="Fonseca A."/>
            <person name="Kumar A.A."/>
            <person name="Salojaervi J."/>
            <person name="Overmyer K."/>
            <person name="Hauser P.M."/>
            <person name="Pagni M."/>
        </authorList>
    </citation>
    <scope>NUCLEOTIDE SEQUENCE [LARGE SCALE GENOMIC DNA]</scope>
    <source>
        <strain evidence="6">PYCC 5710 / ATCC 11124 / CBS 356.35 / IMI 108563 / JCM 9778 / NBRC 8474</strain>
    </source>
</reference>
<sequence length="449" mass="48196">MTTNPPSIAMKPASAANSSAFAVQTSKEWVLPPRPKPGRKADCDNAPTKRKAQNREAQRAFRERRAARVGELEQQIRDIEAGHRTALEALEVDNGRLKLENIKLRDALDGLMRELSTIRSLTKLSESPSHNMQTPNLTPNASLPITAFQQVASPAASLELEAIPELQSVTPGLSPLNFPSLSPGLLGQSVPLRRKHKSTADAQSINKKPRLSQNSSLDPQEMDYAFSIAAFKPPAGESCGFCSDGTPCLCAEAAQQHAMTISKHDEQEMEMEREMEICGLCAQEVPCGCTAGANEADTTKEPSTTATTVGHSLPVIPEEDNGLCTGNPGSCRQCQLDPMSTLFCRTLAASNTGGTTPPLTRPPALLRNSSTFSTSSARDSTPPPTTEVQGFVPCSAAYKTLSRHENFRESDMDSIVRGLDVDRASGRGVAVGSVRHVLRILDRGLGRGS</sequence>
<dbReference type="PROSITE" id="PS00036">
    <property type="entry name" value="BZIP_BASIC"/>
    <property type="match status" value="1"/>
</dbReference>
<dbReference type="Gene3D" id="1.20.5.170">
    <property type="match status" value="1"/>
</dbReference>
<dbReference type="GO" id="GO:0001228">
    <property type="term" value="F:DNA-binding transcription activator activity, RNA polymerase II-specific"/>
    <property type="evidence" value="ECO:0007669"/>
    <property type="project" value="TreeGrafter"/>
</dbReference>
<organism evidence="5 6">
    <name type="scientific">Taphrina deformans (strain PYCC 5710 / ATCC 11124 / CBS 356.35 / IMI 108563 / JCM 9778 / NBRC 8474)</name>
    <name type="common">Peach leaf curl fungus</name>
    <name type="synonym">Lalaria deformans</name>
    <dbReference type="NCBI Taxonomy" id="1097556"/>
    <lineage>
        <taxon>Eukaryota</taxon>
        <taxon>Fungi</taxon>
        <taxon>Dikarya</taxon>
        <taxon>Ascomycota</taxon>
        <taxon>Taphrinomycotina</taxon>
        <taxon>Taphrinomycetes</taxon>
        <taxon>Taphrinales</taxon>
        <taxon>Taphrinaceae</taxon>
        <taxon>Taphrina</taxon>
    </lineage>
</organism>
<dbReference type="Pfam" id="PF10297">
    <property type="entry name" value="Hap4_Hap_bind"/>
    <property type="match status" value="1"/>
</dbReference>
<name>R4XGT2_TAPDE</name>
<feature type="region of interest" description="Disordered" evidence="3">
    <location>
        <begin position="25"/>
        <end position="57"/>
    </location>
</feature>
<dbReference type="InterPro" id="IPR004827">
    <property type="entry name" value="bZIP"/>
</dbReference>
<keyword evidence="6" id="KW-1185">Reference proteome</keyword>
<evidence type="ECO:0000259" key="4">
    <source>
        <dbReference type="PROSITE" id="PS00036"/>
    </source>
</evidence>
<dbReference type="Proteomes" id="UP000013776">
    <property type="component" value="Unassembled WGS sequence"/>
</dbReference>
<evidence type="ECO:0000256" key="1">
    <source>
        <dbReference type="ARBA" id="ARBA00004123"/>
    </source>
</evidence>
<dbReference type="AlphaFoldDB" id="R4XGT2"/>
<dbReference type="SMART" id="SM00338">
    <property type="entry name" value="BRLZ"/>
    <property type="match status" value="1"/>
</dbReference>
<proteinExistence type="predicted"/>
<keyword evidence="2" id="KW-0539">Nucleus</keyword>
<dbReference type="SUPFAM" id="SSF57959">
    <property type="entry name" value="Leucine zipper domain"/>
    <property type="match status" value="1"/>
</dbReference>
<dbReference type="InterPro" id="IPR018287">
    <property type="entry name" value="Hap4_TF_heteromerisation"/>
</dbReference>
<evidence type="ECO:0000256" key="2">
    <source>
        <dbReference type="ARBA" id="ARBA00023242"/>
    </source>
</evidence>
<protein>
    <recommendedName>
        <fullName evidence="4">BZIP domain-containing protein</fullName>
    </recommendedName>
</protein>
<feature type="compositionally biased region" description="Low complexity" evidence="3">
    <location>
        <begin position="353"/>
        <end position="380"/>
    </location>
</feature>
<dbReference type="OrthoDB" id="5374328at2759"/>
<dbReference type="PANTHER" id="PTHR40621">
    <property type="entry name" value="TRANSCRIPTION FACTOR KAPC-RELATED"/>
    <property type="match status" value="1"/>
</dbReference>
<dbReference type="EMBL" id="CAHR02000333">
    <property type="protein sequence ID" value="CCG84879.1"/>
    <property type="molecule type" value="Genomic_DNA"/>
</dbReference>